<dbReference type="PANTHER" id="PTHR45228">
    <property type="entry name" value="CYCLIC DI-GMP PHOSPHODIESTERASE TM_0186-RELATED"/>
    <property type="match status" value="1"/>
</dbReference>
<dbReference type="GO" id="GO:0007165">
    <property type="term" value="P:signal transduction"/>
    <property type="evidence" value="ECO:0007669"/>
    <property type="project" value="InterPro"/>
</dbReference>
<organism evidence="4 5">
    <name type="scientific">Zoogloea dura</name>
    <dbReference type="NCBI Taxonomy" id="2728840"/>
    <lineage>
        <taxon>Bacteria</taxon>
        <taxon>Pseudomonadati</taxon>
        <taxon>Pseudomonadota</taxon>
        <taxon>Betaproteobacteria</taxon>
        <taxon>Rhodocyclales</taxon>
        <taxon>Zoogloeaceae</taxon>
        <taxon>Zoogloea</taxon>
    </lineage>
</organism>
<keyword evidence="4" id="KW-0378">Hydrolase</keyword>
<accession>A0A848GCX4</accession>
<dbReference type="EMBL" id="JABBGA010000024">
    <property type="protein sequence ID" value="NML28243.1"/>
    <property type="molecule type" value="Genomic_DNA"/>
</dbReference>
<dbReference type="Gene3D" id="6.10.340.10">
    <property type="match status" value="1"/>
</dbReference>
<feature type="domain" description="HD-GYP" evidence="3">
    <location>
        <begin position="736"/>
        <end position="951"/>
    </location>
</feature>
<dbReference type="InterPro" id="IPR052020">
    <property type="entry name" value="Cyclic_di-GMP/3'3'-cGAMP_PDE"/>
</dbReference>
<dbReference type="InterPro" id="IPR029016">
    <property type="entry name" value="GAF-like_dom_sf"/>
</dbReference>
<name>A0A848GCX4_9RHOO</name>
<dbReference type="Proteomes" id="UP000580043">
    <property type="component" value="Unassembled WGS sequence"/>
</dbReference>
<dbReference type="GO" id="GO:0016020">
    <property type="term" value="C:membrane"/>
    <property type="evidence" value="ECO:0007669"/>
    <property type="project" value="InterPro"/>
</dbReference>
<gene>
    <name evidence="4" type="ORF">HHL15_20995</name>
</gene>
<dbReference type="Gene3D" id="3.30.450.20">
    <property type="entry name" value="PAS domain"/>
    <property type="match status" value="2"/>
</dbReference>
<keyword evidence="1" id="KW-0812">Transmembrane</keyword>
<keyword evidence="5" id="KW-1185">Reference proteome</keyword>
<evidence type="ECO:0000256" key="1">
    <source>
        <dbReference type="SAM" id="Phobius"/>
    </source>
</evidence>
<keyword evidence="1" id="KW-1133">Transmembrane helix</keyword>
<keyword evidence="1" id="KW-0472">Membrane</keyword>
<dbReference type="Gene3D" id="1.10.3210.10">
    <property type="entry name" value="Hypothetical protein af1432"/>
    <property type="match status" value="2"/>
</dbReference>
<sequence>MHTPPARQRFRFPLHVHISTLFFLLVLVAGGSIAWASYARSARMLEGVAGDMLQRISRQTAAETGTLLEPVDASLRQLVLHPLARAGTLAERLAALPALREALLASPSLAAVYAGYGDGEFFLLLRLADAADRRLMNAPEGAAYLIQSIDDGQGRYVFLDRSLGVLRDDPRPDYPSSYDPRRRIWYTLARGTDLLVQTEPYLFASTRKPGVTLARRSVEGVVMGADIRLETLDGSLRRQRMTPASQLVIFEPDTQVVAFSEGDWLAAAGQGGGRPRLADLQGGVMAALAARLPRGGDVLPLVDFQAGGRDWHGAVARLVLPGGRKAFLGVAIPDDELLTEARGIRDQSLLVTLLVMLLALPFTYFAARLVSRPIRSLAEETAAIRRFDFADPVATRSVVREVDDLAADLASMKGAIRRFLDIASVTAGEADFDRLLARLVDETVAVVGARAGVLYLVRDGAEQLDPVTLRDAAADSLPLERAPDGEGMAGLVPAGASSGVGLLAADSPGLPGCGRLFERLGVGTMAYLAVPLLDRQHARLGLMVLWFDEAPHSDLVHFVEALSGSAAMSVETRGLIQAQKQLFEAFIQLIAGAIDAKSPYTGGHCARVPVLTKMLAQAACDAGDGPFRDFRLSAEDWEAVHIAAWLHDCGKVTTPEFVVDKATKLETIHDRIHEIRMRFEVLKRDAEIASLKALAAGEEPTAARQALEAEWARLDADFAFVAACNLGGEAIDPAAVTRLQAIARRTWLRTLDDRLGIAPEEARRKGPAAPLPVLEALLADRPEHLIPRGEKDRVPADNPWGFRMAVPELLYNRGELANLSVGRGTLTEEDRYKINEHIVQTIRMLSELPFPRHLKAVPEIAGGHHEKMDGSGYPRGLTREEMSPVARMMAIADIFEALTAVDRPYKRGKRLSEAMSLMARMRDHKHIDPELFELFVKSQVYRDYASRFMAPEYVDEVDEAALLRPPACG</sequence>
<protein>
    <submittedName>
        <fullName evidence="4">Metal-dependent phosphohydrolase</fullName>
    </submittedName>
</protein>
<reference evidence="4 5" key="1">
    <citation type="submission" date="2020-04" db="EMBL/GenBank/DDBJ databases">
        <title>Zoogloea sp. G-4-1-14 isolated from soil.</title>
        <authorList>
            <person name="Dahal R.H."/>
        </authorList>
    </citation>
    <scope>NUCLEOTIDE SEQUENCE [LARGE SCALE GENOMIC DNA]</scope>
    <source>
        <strain evidence="4 5">G-4-1-14</strain>
    </source>
</reference>
<dbReference type="AlphaFoldDB" id="A0A848GCX4"/>
<dbReference type="InterPro" id="IPR037522">
    <property type="entry name" value="HD_GYP_dom"/>
</dbReference>
<evidence type="ECO:0000259" key="2">
    <source>
        <dbReference type="PROSITE" id="PS50885"/>
    </source>
</evidence>
<dbReference type="InterPro" id="IPR003660">
    <property type="entry name" value="HAMP_dom"/>
</dbReference>
<dbReference type="CDD" id="cd00077">
    <property type="entry name" value="HDc"/>
    <property type="match status" value="2"/>
</dbReference>
<dbReference type="SUPFAM" id="SSF109604">
    <property type="entry name" value="HD-domain/PDEase-like"/>
    <property type="match status" value="2"/>
</dbReference>
<evidence type="ECO:0000313" key="5">
    <source>
        <dbReference type="Proteomes" id="UP000580043"/>
    </source>
</evidence>
<dbReference type="PANTHER" id="PTHR45228:SF5">
    <property type="entry name" value="CYCLIC DI-GMP PHOSPHODIESTERASE VC_1348-RELATED"/>
    <property type="match status" value="1"/>
</dbReference>
<dbReference type="InterPro" id="IPR003607">
    <property type="entry name" value="HD/PDEase_dom"/>
</dbReference>
<feature type="transmembrane region" description="Helical" evidence="1">
    <location>
        <begin position="12"/>
        <end position="36"/>
    </location>
</feature>
<proteinExistence type="predicted"/>
<evidence type="ECO:0000259" key="3">
    <source>
        <dbReference type="PROSITE" id="PS51832"/>
    </source>
</evidence>
<dbReference type="Pfam" id="PF13487">
    <property type="entry name" value="HD_5"/>
    <property type="match status" value="1"/>
</dbReference>
<dbReference type="SMART" id="SM00471">
    <property type="entry name" value="HDc"/>
    <property type="match status" value="1"/>
</dbReference>
<dbReference type="PROSITE" id="PS50885">
    <property type="entry name" value="HAMP"/>
    <property type="match status" value="1"/>
</dbReference>
<dbReference type="GO" id="GO:0008081">
    <property type="term" value="F:phosphoric diester hydrolase activity"/>
    <property type="evidence" value="ECO:0007669"/>
    <property type="project" value="UniProtKB-ARBA"/>
</dbReference>
<dbReference type="Gene3D" id="3.30.450.40">
    <property type="match status" value="1"/>
</dbReference>
<dbReference type="SUPFAM" id="SSF55781">
    <property type="entry name" value="GAF domain-like"/>
    <property type="match status" value="1"/>
</dbReference>
<dbReference type="InterPro" id="IPR003018">
    <property type="entry name" value="GAF"/>
</dbReference>
<evidence type="ECO:0000313" key="4">
    <source>
        <dbReference type="EMBL" id="NML28243.1"/>
    </source>
</evidence>
<comment type="caution">
    <text evidence="4">The sequence shown here is derived from an EMBL/GenBank/DDBJ whole genome shotgun (WGS) entry which is preliminary data.</text>
</comment>
<dbReference type="PROSITE" id="PS51832">
    <property type="entry name" value="HD_GYP"/>
    <property type="match status" value="1"/>
</dbReference>
<dbReference type="SMART" id="SM00065">
    <property type="entry name" value="GAF"/>
    <property type="match status" value="1"/>
</dbReference>
<feature type="domain" description="HAMP" evidence="2">
    <location>
        <begin position="368"/>
        <end position="421"/>
    </location>
</feature>